<evidence type="ECO:0000259" key="6">
    <source>
        <dbReference type="Pfam" id="PF02656"/>
    </source>
</evidence>
<gene>
    <name evidence="7" type="ORF">GCM10007972_04330</name>
</gene>
<evidence type="ECO:0000313" key="8">
    <source>
        <dbReference type="Proteomes" id="UP000602381"/>
    </source>
</evidence>
<proteinExistence type="predicted"/>
<accession>A0ABQ2L882</accession>
<protein>
    <recommendedName>
        <fullName evidence="6">DUF202 domain-containing protein</fullName>
    </recommendedName>
</protein>
<name>A0ABQ2L882_9PROT</name>
<dbReference type="InterPro" id="IPR003807">
    <property type="entry name" value="DUF202"/>
</dbReference>
<evidence type="ECO:0000313" key="7">
    <source>
        <dbReference type="EMBL" id="GGO06219.1"/>
    </source>
</evidence>
<evidence type="ECO:0000256" key="5">
    <source>
        <dbReference type="SAM" id="Phobius"/>
    </source>
</evidence>
<evidence type="ECO:0000256" key="2">
    <source>
        <dbReference type="ARBA" id="ARBA00022692"/>
    </source>
</evidence>
<feature type="domain" description="DUF202" evidence="6">
    <location>
        <begin position="22"/>
        <end position="88"/>
    </location>
</feature>
<feature type="transmembrane region" description="Helical" evidence="5">
    <location>
        <begin position="34"/>
        <end position="53"/>
    </location>
</feature>
<feature type="transmembrane region" description="Helical" evidence="5">
    <location>
        <begin position="102"/>
        <end position="124"/>
    </location>
</feature>
<evidence type="ECO:0000256" key="1">
    <source>
        <dbReference type="ARBA" id="ARBA00004127"/>
    </source>
</evidence>
<dbReference type="EMBL" id="BMOV01000001">
    <property type="protein sequence ID" value="GGO06219.1"/>
    <property type="molecule type" value="Genomic_DNA"/>
</dbReference>
<reference evidence="8" key="1">
    <citation type="journal article" date="2019" name="Int. J. Syst. Evol. Microbiol.">
        <title>The Global Catalogue of Microorganisms (GCM) 10K type strain sequencing project: providing services to taxonomists for standard genome sequencing and annotation.</title>
        <authorList>
            <consortium name="The Broad Institute Genomics Platform"/>
            <consortium name="The Broad Institute Genome Sequencing Center for Infectious Disease"/>
            <person name="Wu L."/>
            <person name="Ma J."/>
        </authorList>
    </citation>
    <scope>NUCLEOTIDE SEQUENCE [LARGE SCALE GENOMIC DNA]</scope>
    <source>
        <strain evidence="8">JCM 17843</strain>
    </source>
</reference>
<evidence type="ECO:0000256" key="4">
    <source>
        <dbReference type="ARBA" id="ARBA00023136"/>
    </source>
</evidence>
<comment type="subcellular location">
    <subcellularLocation>
        <location evidence="1">Endomembrane system</location>
        <topology evidence="1">Multi-pass membrane protein</topology>
    </subcellularLocation>
</comment>
<dbReference type="Proteomes" id="UP000602381">
    <property type="component" value="Unassembled WGS sequence"/>
</dbReference>
<keyword evidence="4 5" id="KW-0472">Membrane</keyword>
<dbReference type="Pfam" id="PF02656">
    <property type="entry name" value="DUF202"/>
    <property type="match status" value="1"/>
</dbReference>
<keyword evidence="3 5" id="KW-1133">Transmembrane helix</keyword>
<keyword evidence="2 5" id="KW-0812">Transmembrane</keyword>
<organism evidence="7 8">
    <name type="scientific">Iodidimonas muriae</name>
    <dbReference type="NCBI Taxonomy" id="261467"/>
    <lineage>
        <taxon>Bacteria</taxon>
        <taxon>Pseudomonadati</taxon>
        <taxon>Pseudomonadota</taxon>
        <taxon>Alphaproteobacteria</taxon>
        <taxon>Iodidimonadales</taxon>
        <taxon>Iodidimonadaceae</taxon>
        <taxon>Iodidimonas</taxon>
    </lineage>
</organism>
<comment type="caution">
    <text evidence="7">The sequence shown here is derived from an EMBL/GenBank/DDBJ whole genome shotgun (WGS) entry which is preliminary data.</text>
</comment>
<keyword evidence="8" id="KW-1185">Reference proteome</keyword>
<sequence>MTDEADIHTEYAETRTDLAEDRTIMANERTFGGWMRTGLAAIGIGLGFNALFGKLEPNWIPKLIATLFMLMGIVIFVTAQRQAVRVLKRLDTHESAPVSRKYMALFAGGLSVGAACLIAAIWLMDWTAG</sequence>
<evidence type="ECO:0000256" key="3">
    <source>
        <dbReference type="ARBA" id="ARBA00022989"/>
    </source>
</evidence>
<feature type="transmembrane region" description="Helical" evidence="5">
    <location>
        <begin position="59"/>
        <end position="79"/>
    </location>
</feature>
<dbReference type="RefSeq" id="WP_150005917.1">
    <property type="nucleotide sequence ID" value="NZ_BMOV01000001.1"/>
</dbReference>